<protein>
    <submittedName>
        <fullName evidence="2">Uncharacterized protein</fullName>
    </submittedName>
</protein>
<evidence type="ECO:0000313" key="2">
    <source>
        <dbReference type="EMBL" id="MET3695376.1"/>
    </source>
</evidence>
<reference evidence="2 3" key="1">
    <citation type="submission" date="2024-06" db="EMBL/GenBank/DDBJ databases">
        <title>Genomic Encyclopedia of Type Strains, Phase IV (KMG-IV): sequencing the most valuable type-strain genomes for metagenomic binning, comparative biology and taxonomic classification.</title>
        <authorList>
            <person name="Goeker M."/>
        </authorList>
    </citation>
    <scope>NUCLEOTIDE SEQUENCE [LARGE SCALE GENOMIC DNA]</scope>
    <source>
        <strain evidence="2 3">DSM 21331</strain>
    </source>
</reference>
<dbReference type="EMBL" id="JBEPMM010000027">
    <property type="protein sequence ID" value="MET3695376.1"/>
    <property type="molecule type" value="Genomic_DNA"/>
</dbReference>
<evidence type="ECO:0000256" key="1">
    <source>
        <dbReference type="SAM" id="MobiDB-lite"/>
    </source>
</evidence>
<comment type="caution">
    <text evidence="2">The sequence shown here is derived from an EMBL/GenBank/DDBJ whole genome shotgun (WGS) entry which is preliminary data.</text>
</comment>
<evidence type="ECO:0000313" key="3">
    <source>
        <dbReference type="Proteomes" id="UP001549145"/>
    </source>
</evidence>
<gene>
    <name evidence="2" type="ORF">ABID43_004944</name>
</gene>
<dbReference type="Proteomes" id="UP001549145">
    <property type="component" value="Unassembled WGS sequence"/>
</dbReference>
<dbReference type="RefSeq" id="WP_238279336.1">
    <property type="nucleotide sequence ID" value="NZ_BPQL01000055.1"/>
</dbReference>
<sequence length="170" mass="19493">MSEQSEAEVARHRALEDLTPALRHLTANLMRITRGAGHPYRLVEEMVACLRAMQEHRDAVGYGPSTEEIQAALNPDELEEDFTEEEMNRRYDSGTWDRERALVEIRRASLAMTAAMLVNQRLQISRAEMDMRSATDRLEEAHETLRKFHAARRAATPVQRPKKRSPGKRA</sequence>
<feature type="region of interest" description="Disordered" evidence="1">
    <location>
        <begin position="149"/>
        <end position="170"/>
    </location>
</feature>
<organism evidence="2 3">
    <name type="scientific">Methylobacterium goesingense</name>
    <dbReference type="NCBI Taxonomy" id="243690"/>
    <lineage>
        <taxon>Bacteria</taxon>
        <taxon>Pseudomonadati</taxon>
        <taxon>Pseudomonadota</taxon>
        <taxon>Alphaproteobacteria</taxon>
        <taxon>Hyphomicrobiales</taxon>
        <taxon>Methylobacteriaceae</taxon>
        <taxon>Methylobacterium</taxon>
    </lineage>
</organism>
<proteinExistence type="predicted"/>
<name>A0ABV2LC02_9HYPH</name>
<keyword evidence="3" id="KW-1185">Reference proteome</keyword>
<feature type="compositionally biased region" description="Basic residues" evidence="1">
    <location>
        <begin position="160"/>
        <end position="170"/>
    </location>
</feature>
<accession>A0ABV2LC02</accession>